<proteinExistence type="predicted"/>
<reference evidence="1" key="1">
    <citation type="submission" date="2022-07" db="EMBL/GenBank/DDBJ databases">
        <title>Genome Sequence of Lecanicillium saksenae.</title>
        <authorList>
            <person name="Buettner E."/>
        </authorList>
    </citation>
    <scope>NUCLEOTIDE SEQUENCE</scope>
    <source>
        <strain evidence="1">VT-O1</strain>
    </source>
</reference>
<name>A0ACC1R8F8_9HYPO</name>
<evidence type="ECO:0000313" key="2">
    <source>
        <dbReference type="Proteomes" id="UP001148737"/>
    </source>
</evidence>
<dbReference type="Proteomes" id="UP001148737">
    <property type="component" value="Unassembled WGS sequence"/>
</dbReference>
<organism evidence="1 2">
    <name type="scientific">Lecanicillium saksenae</name>
    <dbReference type="NCBI Taxonomy" id="468837"/>
    <lineage>
        <taxon>Eukaryota</taxon>
        <taxon>Fungi</taxon>
        <taxon>Dikarya</taxon>
        <taxon>Ascomycota</taxon>
        <taxon>Pezizomycotina</taxon>
        <taxon>Sordariomycetes</taxon>
        <taxon>Hypocreomycetidae</taxon>
        <taxon>Hypocreales</taxon>
        <taxon>Cordycipitaceae</taxon>
        <taxon>Lecanicillium</taxon>
    </lineage>
</organism>
<protein>
    <submittedName>
        <fullName evidence="1">Uncharacterized protein</fullName>
    </submittedName>
</protein>
<evidence type="ECO:0000313" key="1">
    <source>
        <dbReference type="EMBL" id="KAJ3498632.1"/>
    </source>
</evidence>
<sequence length="213" mass="23569">MAAVSDTSGAQGQDIGQTCTSTQSFKIPRIGITQTHSQSTTSHLLNLPPEILIQIFTHSPTSDAVILALTCKLLLSVAARCNIQVPRPEHHREMWGLVSTPRELFDERAPLCLCGQLHSILTRFLQNHAQAQPPLAWNLCPDCACYRPTSQAYWLDKRSKTRHIWGTDRDDIWQSAAAQFAAAAGVQCPLCRVVVDELGQLETTYCQGDPCFI</sequence>
<accession>A0ACC1R8F8</accession>
<comment type="caution">
    <text evidence="1">The sequence shown here is derived from an EMBL/GenBank/DDBJ whole genome shotgun (WGS) entry which is preliminary data.</text>
</comment>
<gene>
    <name evidence="1" type="ORF">NLG97_g961</name>
</gene>
<dbReference type="EMBL" id="JANAKD010000041">
    <property type="protein sequence ID" value="KAJ3498632.1"/>
    <property type="molecule type" value="Genomic_DNA"/>
</dbReference>
<keyword evidence="2" id="KW-1185">Reference proteome</keyword>